<evidence type="ECO:0000313" key="2">
    <source>
        <dbReference type="Proteomes" id="UP000664203"/>
    </source>
</evidence>
<reference evidence="1" key="1">
    <citation type="submission" date="2021-03" db="EMBL/GenBank/DDBJ databases">
        <authorList>
            <person name="Tagirdzhanova G."/>
        </authorList>
    </citation>
    <scope>NUCLEOTIDE SEQUENCE</scope>
</reference>
<dbReference type="OrthoDB" id="5282002at2759"/>
<dbReference type="EMBL" id="CAJPDR010000001">
    <property type="protein sequence ID" value="CAF9903139.1"/>
    <property type="molecule type" value="Genomic_DNA"/>
</dbReference>
<organism evidence="1 2">
    <name type="scientific">Alectoria fallacina</name>
    <dbReference type="NCBI Taxonomy" id="1903189"/>
    <lineage>
        <taxon>Eukaryota</taxon>
        <taxon>Fungi</taxon>
        <taxon>Dikarya</taxon>
        <taxon>Ascomycota</taxon>
        <taxon>Pezizomycotina</taxon>
        <taxon>Lecanoromycetes</taxon>
        <taxon>OSLEUM clade</taxon>
        <taxon>Lecanoromycetidae</taxon>
        <taxon>Lecanorales</taxon>
        <taxon>Lecanorineae</taxon>
        <taxon>Parmeliaceae</taxon>
        <taxon>Alectoria</taxon>
    </lineage>
</organism>
<evidence type="ECO:0000313" key="1">
    <source>
        <dbReference type="EMBL" id="CAF9903139.1"/>
    </source>
</evidence>
<keyword evidence="2" id="KW-1185">Reference proteome</keyword>
<gene>
    <name evidence="1" type="ORF">ALECFALPRED_000144</name>
</gene>
<comment type="caution">
    <text evidence="1">The sequence shown here is derived from an EMBL/GenBank/DDBJ whole genome shotgun (WGS) entry which is preliminary data.</text>
</comment>
<accession>A0A8H3EAY3</accession>
<name>A0A8H3EAY3_9LECA</name>
<dbReference type="Proteomes" id="UP000664203">
    <property type="component" value="Unassembled WGS sequence"/>
</dbReference>
<protein>
    <submittedName>
        <fullName evidence="1">Uncharacterized protein</fullName>
    </submittedName>
</protein>
<proteinExistence type="predicted"/>
<dbReference type="AlphaFoldDB" id="A0A8H3EAY3"/>
<sequence>MIQSLEKSVKPLKADIVGKVVGKSGSVLLSKTWTFGTSIVSARLYKEQWNFSLAMLEKDQRIDDTENSRKDVMLNDTRLDHIERNLLLLPPSGRVCTYNMRKEGILLPVGSRLERFSFPNPMLFEHETSSWMQKDSADPRTGWPLETVLGSSAKYGTPDGDLYGLLYFYVGGENGSFLQPNRKCQDAVSHLLR</sequence>